<evidence type="ECO:0000313" key="3">
    <source>
        <dbReference type="Proteomes" id="UP000276133"/>
    </source>
</evidence>
<keyword evidence="1" id="KW-0812">Transmembrane</keyword>
<feature type="transmembrane region" description="Helical" evidence="1">
    <location>
        <begin position="12"/>
        <end position="34"/>
    </location>
</feature>
<dbReference type="EMBL" id="REGN01000860">
    <property type="protein sequence ID" value="RNA38541.1"/>
    <property type="molecule type" value="Genomic_DNA"/>
</dbReference>
<reference evidence="2 3" key="1">
    <citation type="journal article" date="2018" name="Sci. Rep.">
        <title>Genomic signatures of local adaptation to the degree of environmental predictability in rotifers.</title>
        <authorList>
            <person name="Franch-Gras L."/>
            <person name="Hahn C."/>
            <person name="Garcia-Roger E.M."/>
            <person name="Carmona M.J."/>
            <person name="Serra M."/>
            <person name="Gomez A."/>
        </authorList>
    </citation>
    <scope>NUCLEOTIDE SEQUENCE [LARGE SCALE GENOMIC DNA]</scope>
    <source>
        <strain evidence="2">HYR1</strain>
    </source>
</reference>
<keyword evidence="1" id="KW-0472">Membrane</keyword>
<organism evidence="2 3">
    <name type="scientific">Brachionus plicatilis</name>
    <name type="common">Marine rotifer</name>
    <name type="synonym">Brachionus muelleri</name>
    <dbReference type="NCBI Taxonomy" id="10195"/>
    <lineage>
        <taxon>Eukaryota</taxon>
        <taxon>Metazoa</taxon>
        <taxon>Spiralia</taxon>
        <taxon>Gnathifera</taxon>
        <taxon>Rotifera</taxon>
        <taxon>Eurotatoria</taxon>
        <taxon>Monogononta</taxon>
        <taxon>Pseudotrocha</taxon>
        <taxon>Ploima</taxon>
        <taxon>Brachionidae</taxon>
        <taxon>Brachionus</taxon>
    </lineage>
</organism>
<protein>
    <submittedName>
        <fullName evidence="2">Uncharacterized protein</fullName>
    </submittedName>
</protein>
<dbReference type="Proteomes" id="UP000276133">
    <property type="component" value="Unassembled WGS sequence"/>
</dbReference>
<sequence length="85" mass="10230">MRMCLYKVKFFKYLLNFCPLVQYLCYLIRFNSIIKRENLLPVFCFFALLIQDVSLVLNVFISISSNFVKLMKKVFFFAYTMINIV</sequence>
<name>A0A3M7SRP7_BRAPC</name>
<evidence type="ECO:0000313" key="2">
    <source>
        <dbReference type="EMBL" id="RNA38541.1"/>
    </source>
</evidence>
<evidence type="ECO:0000256" key="1">
    <source>
        <dbReference type="SAM" id="Phobius"/>
    </source>
</evidence>
<gene>
    <name evidence="2" type="ORF">BpHYR1_016959</name>
</gene>
<feature type="transmembrane region" description="Helical" evidence="1">
    <location>
        <begin position="40"/>
        <end position="63"/>
    </location>
</feature>
<comment type="caution">
    <text evidence="2">The sequence shown here is derived from an EMBL/GenBank/DDBJ whole genome shotgun (WGS) entry which is preliminary data.</text>
</comment>
<dbReference type="AlphaFoldDB" id="A0A3M7SRP7"/>
<accession>A0A3M7SRP7</accession>
<keyword evidence="3" id="KW-1185">Reference proteome</keyword>
<keyword evidence="1" id="KW-1133">Transmembrane helix</keyword>
<proteinExistence type="predicted"/>